<dbReference type="InterPro" id="IPR051719">
    <property type="entry name" value="CASTOR_mTORC1"/>
</dbReference>
<organism evidence="2 3">
    <name type="scientific">Serendipita indica (strain DSM 11827)</name>
    <name type="common">Root endophyte fungus</name>
    <name type="synonym">Piriformospora indica</name>
    <dbReference type="NCBI Taxonomy" id="1109443"/>
    <lineage>
        <taxon>Eukaryota</taxon>
        <taxon>Fungi</taxon>
        <taxon>Dikarya</taxon>
        <taxon>Basidiomycota</taxon>
        <taxon>Agaricomycotina</taxon>
        <taxon>Agaricomycetes</taxon>
        <taxon>Sebacinales</taxon>
        <taxon>Serendipitaceae</taxon>
        <taxon>Serendipita</taxon>
    </lineage>
</organism>
<protein>
    <recommendedName>
        <fullName evidence="1">CASTOR ACT domain-containing protein</fullName>
    </recommendedName>
</protein>
<dbReference type="GO" id="GO:0006520">
    <property type="term" value="P:amino acid metabolic process"/>
    <property type="evidence" value="ECO:0007669"/>
    <property type="project" value="UniProtKB-ARBA"/>
</dbReference>
<dbReference type="EMBL" id="CAFZ01000019">
    <property type="protein sequence ID" value="CCA67778.1"/>
    <property type="molecule type" value="Genomic_DNA"/>
</dbReference>
<dbReference type="OrthoDB" id="58529at2759"/>
<evidence type="ECO:0000259" key="1">
    <source>
        <dbReference type="Pfam" id="PF13840"/>
    </source>
</evidence>
<evidence type="ECO:0000313" key="2">
    <source>
        <dbReference type="EMBL" id="CCA67778.1"/>
    </source>
</evidence>
<dbReference type="eggNOG" id="ENOG502S7H6">
    <property type="taxonomic scope" value="Eukaryota"/>
</dbReference>
<dbReference type="PANTHER" id="PTHR31131">
    <property type="entry name" value="CHROMOSOME 1, WHOLE GENOME SHOTGUN SEQUENCE"/>
    <property type="match status" value="1"/>
</dbReference>
<dbReference type="InterPro" id="IPR045865">
    <property type="entry name" value="ACT-like_dom_sf"/>
</dbReference>
<dbReference type="AlphaFoldDB" id="G4T8W7"/>
<name>G4T8W7_SERID</name>
<proteinExistence type="predicted"/>
<feature type="domain" description="CASTOR ACT" evidence="1">
    <location>
        <begin position="87"/>
        <end position="145"/>
    </location>
</feature>
<accession>G4T8W7</accession>
<dbReference type="GO" id="GO:0046394">
    <property type="term" value="P:carboxylic acid biosynthetic process"/>
    <property type="evidence" value="ECO:0007669"/>
    <property type="project" value="UniProtKB-ARBA"/>
</dbReference>
<dbReference type="SUPFAM" id="SSF55021">
    <property type="entry name" value="ACT-like"/>
    <property type="match status" value="1"/>
</dbReference>
<dbReference type="Proteomes" id="UP000007148">
    <property type="component" value="Unassembled WGS sequence"/>
</dbReference>
<gene>
    <name evidence="2" type="ORF">PIIN_01602</name>
</gene>
<dbReference type="HOGENOM" id="CLU_130568_0_0_1"/>
<dbReference type="InParanoid" id="G4T8W7"/>
<sequence length="159" mass="17711">MPPPDSSSTFDLLVHPDALYLYKLAPSASTSSFLSSLISDDASATDQRTPPQARFRSIIWTSSEISLVTDTKPPENLQLDSDSVVEYAALRIRGPMDLSLTGILYTLLEPLKAAGIPIFTLSTWNTDYVLVPLERKERALHVLEDDAWRIIIMQEQFTA</sequence>
<dbReference type="InterPro" id="IPR027795">
    <property type="entry name" value="CASTOR_ACT_dom"/>
</dbReference>
<reference evidence="2 3" key="1">
    <citation type="journal article" date="2011" name="PLoS Pathog.">
        <title>Endophytic Life Strategies Decoded by Genome and Transcriptome Analyses of the Mutualistic Root Symbiont Piriformospora indica.</title>
        <authorList>
            <person name="Zuccaro A."/>
            <person name="Lahrmann U."/>
            <person name="Guldener U."/>
            <person name="Langen G."/>
            <person name="Pfiffi S."/>
            <person name="Biedenkopf D."/>
            <person name="Wong P."/>
            <person name="Samans B."/>
            <person name="Grimm C."/>
            <person name="Basiewicz M."/>
            <person name="Murat C."/>
            <person name="Martin F."/>
            <person name="Kogel K.H."/>
        </authorList>
    </citation>
    <scope>NUCLEOTIDE SEQUENCE [LARGE SCALE GENOMIC DNA]</scope>
    <source>
        <strain evidence="2 3">DSM 11827</strain>
    </source>
</reference>
<keyword evidence="3" id="KW-1185">Reference proteome</keyword>
<dbReference type="Pfam" id="PF13840">
    <property type="entry name" value="ACT_7"/>
    <property type="match status" value="1"/>
</dbReference>
<evidence type="ECO:0000313" key="3">
    <source>
        <dbReference type="Proteomes" id="UP000007148"/>
    </source>
</evidence>
<dbReference type="PANTHER" id="PTHR31131:SF6">
    <property type="entry name" value="CASTOR ACT DOMAIN-CONTAINING PROTEIN"/>
    <property type="match status" value="1"/>
</dbReference>
<dbReference type="Gene3D" id="3.30.2130.10">
    <property type="entry name" value="VC0802-like"/>
    <property type="match status" value="1"/>
</dbReference>
<comment type="caution">
    <text evidence="2">The sequence shown here is derived from an EMBL/GenBank/DDBJ whole genome shotgun (WGS) entry which is preliminary data.</text>
</comment>